<keyword evidence="2" id="KW-1185">Reference proteome</keyword>
<dbReference type="Proteomes" id="UP000261174">
    <property type="component" value="Unassembled WGS sequence"/>
</dbReference>
<accession>A0A3E1NU15</accession>
<sequence length="91" mass="10580">MRLTIENQEVVLYIDESVAYGVMVVDLDSVYSLGDMPLARHIIMICLLSGRDIDFLYRLGKIIQSKFPASILSIDWLMTYYFVEFEDYISN</sequence>
<gene>
    <name evidence="1" type="ORF">DXN04_29345</name>
</gene>
<organism evidence="1 2">
    <name type="scientific">Chitinophaga silvisoli</name>
    <dbReference type="NCBI Taxonomy" id="2291814"/>
    <lineage>
        <taxon>Bacteria</taxon>
        <taxon>Pseudomonadati</taxon>
        <taxon>Bacteroidota</taxon>
        <taxon>Chitinophagia</taxon>
        <taxon>Chitinophagales</taxon>
        <taxon>Chitinophagaceae</taxon>
        <taxon>Chitinophaga</taxon>
    </lineage>
</organism>
<evidence type="ECO:0000313" key="2">
    <source>
        <dbReference type="Proteomes" id="UP000261174"/>
    </source>
</evidence>
<name>A0A3E1NU15_9BACT</name>
<dbReference type="AlphaFoldDB" id="A0A3E1NU15"/>
<reference evidence="1 2" key="1">
    <citation type="submission" date="2018-08" db="EMBL/GenBank/DDBJ databases">
        <title>Chitinophaga sp. K20C18050901, a novel bacterium isolated from forest soil.</title>
        <authorList>
            <person name="Wang C."/>
        </authorList>
    </citation>
    <scope>NUCLEOTIDE SEQUENCE [LARGE SCALE GENOMIC DNA]</scope>
    <source>
        <strain evidence="1 2">K20C18050901</strain>
    </source>
</reference>
<protein>
    <submittedName>
        <fullName evidence="1">Uncharacterized protein</fullName>
    </submittedName>
</protein>
<dbReference type="EMBL" id="QTJV01000015">
    <property type="protein sequence ID" value="RFM31238.1"/>
    <property type="molecule type" value="Genomic_DNA"/>
</dbReference>
<proteinExistence type="predicted"/>
<comment type="caution">
    <text evidence="1">The sequence shown here is derived from an EMBL/GenBank/DDBJ whole genome shotgun (WGS) entry which is preliminary data.</text>
</comment>
<evidence type="ECO:0000313" key="1">
    <source>
        <dbReference type="EMBL" id="RFM31238.1"/>
    </source>
</evidence>